<dbReference type="AlphaFoldDB" id="A0A7C8RG71"/>
<evidence type="ECO:0000313" key="3">
    <source>
        <dbReference type="Proteomes" id="UP000474640"/>
    </source>
</evidence>
<accession>A0A7C8RG71</accession>
<gene>
    <name evidence="2" type="ORF">TWF970_001271</name>
</gene>
<feature type="domain" description="F-box" evidence="1">
    <location>
        <begin position="20"/>
        <end position="56"/>
    </location>
</feature>
<protein>
    <recommendedName>
        <fullName evidence="1">F-box domain-containing protein</fullName>
    </recommendedName>
</protein>
<evidence type="ECO:0000259" key="1">
    <source>
        <dbReference type="Pfam" id="PF00646"/>
    </source>
</evidence>
<name>A0A7C8RG71_ORBOL</name>
<reference evidence="2 3" key="1">
    <citation type="submission" date="2020-01" db="EMBL/GenBank/DDBJ databases">
        <authorList>
            <person name="Palmer J.M."/>
        </authorList>
    </citation>
    <scope>NUCLEOTIDE SEQUENCE [LARGE SCALE GENOMIC DNA]</scope>
    <source>
        <strain evidence="2 3">TWF970</strain>
    </source>
</reference>
<dbReference type="Proteomes" id="UP000474640">
    <property type="component" value="Unassembled WGS sequence"/>
</dbReference>
<dbReference type="OrthoDB" id="3784410at2759"/>
<dbReference type="SUPFAM" id="SSF81383">
    <property type="entry name" value="F-box domain"/>
    <property type="match status" value="1"/>
</dbReference>
<proteinExistence type="predicted"/>
<organism evidence="2 3">
    <name type="scientific">Orbilia oligospora</name>
    <name type="common">Nematode-trapping fungus</name>
    <name type="synonym">Arthrobotrys oligospora</name>
    <dbReference type="NCBI Taxonomy" id="2813651"/>
    <lineage>
        <taxon>Eukaryota</taxon>
        <taxon>Fungi</taxon>
        <taxon>Dikarya</taxon>
        <taxon>Ascomycota</taxon>
        <taxon>Pezizomycotina</taxon>
        <taxon>Orbiliomycetes</taxon>
        <taxon>Orbiliales</taxon>
        <taxon>Orbiliaceae</taxon>
        <taxon>Orbilia</taxon>
    </lineage>
</organism>
<dbReference type="EMBL" id="JAABOJ010000011">
    <property type="protein sequence ID" value="KAF3283292.1"/>
    <property type="molecule type" value="Genomic_DNA"/>
</dbReference>
<sequence length="298" mass="34360">MHNSVIGVPVSSCSRLFSIPEILELILRHVPPLELLGSCRAVCLAWNEVISTSWLLKYYSITGLYPQEQLSAISLLQLTPAARGILSLFWQKLHGLLAKAGRKDPELAGILYKLYTSFQHPLRTIVLFQPPPGQQQNLEFYKITPPALRCYDRDAEGRRRLVFDSLFAQNNGYEDLKEGNYPLQNIAYTLCERAYHLEPQTSSRISYNGDFCNPYRDRTYSKPRLVRVKVHIPRTTDEPVEDQSVISSDTRSRDMLWGRLIGEPLQPWERVVSVEFSREEPFTVSAQQGRRSLKRYRM</sequence>
<comment type="caution">
    <text evidence="2">The sequence shown here is derived from an EMBL/GenBank/DDBJ whole genome shotgun (WGS) entry which is preliminary data.</text>
</comment>
<dbReference type="InterPro" id="IPR001810">
    <property type="entry name" value="F-box_dom"/>
</dbReference>
<dbReference type="Pfam" id="PF00646">
    <property type="entry name" value="F-box"/>
    <property type="match status" value="1"/>
</dbReference>
<dbReference type="InterPro" id="IPR036047">
    <property type="entry name" value="F-box-like_dom_sf"/>
</dbReference>
<evidence type="ECO:0000313" key="2">
    <source>
        <dbReference type="EMBL" id="KAF3283292.1"/>
    </source>
</evidence>
<dbReference type="Gene3D" id="1.20.1280.50">
    <property type="match status" value="1"/>
</dbReference>